<feature type="transmembrane region" description="Helical" evidence="7">
    <location>
        <begin position="418"/>
        <end position="436"/>
    </location>
</feature>
<keyword evidence="2" id="KW-0328">Glycosyltransferase</keyword>
<keyword evidence="6 7" id="KW-0472">Membrane</keyword>
<dbReference type="Proteomes" id="UP000176650">
    <property type="component" value="Unassembled WGS sequence"/>
</dbReference>
<feature type="transmembrane region" description="Helical" evidence="7">
    <location>
        <begin position="357"/>
        <end position="379"/>
    </location>
</feature>
<evidence type="ECO:0000313" key="9">
    <source>
        <dbReference type="EMBL" id="OGD34653.1"/>
    </source>
</evidence>
<dbReference type="GO" id="GO:0000030">
    <property type="term" value="F:mannosyltransferase activity"/>
    <property type="evidence" value="ECO:0007669"/>
    <property type="project" value="InterPro"/>
</dbReference>
<sequence length="632" mass="72367">MMSLLYLFQALSFAYIAFLAGKLACEHLGIASKETRIKKTVYAIGIGYGIIGNFGLILALLGLYKPFFFYALTLGIVLLSRKTLEARYRSLKEGFRDKRTWHAVKNWYADYALIKIIITAWVLIYAAISLVPSAMGSDGLAYHLPFSMEIIDTGSISFPVKNNYNYGHLPLFTEILYGAPIMLFQNFISFKIIQFSTYLLLLLLVVDFLKKYVRNRLFAWVGLALLLATMPLAKSALDGGMVDIFTAFFGLAAILALVELAATREKTENTRKILLVSGIFLGLALSTKYIALFPAVICSLLVLFYHLRNKEKFSAIVSACMLYAVPVIMLCGFWYVKNIIYMGNPFFPFFSSYGKEFVGLVNDFILERTLPNFFIFPFSFFGKEGIFTLPYAMLTAASFFGMYAMMAFLFVKRKLTTLEILLFLSIESYLSFLFFFSHIVRFAVPILVLTALLIALLLNKMTANLRSPARLTWYAGIIAGVLFAVSMASTTLHKDLSCLLGFTSPEACLYKILETPLAPTNYISQHMRDETVLEYWNIYYSFYLENNNRYSRFYCPDENETDALIEQCLKKHDIAYLVDNTRSREWFRTYPNADHGKEKLRIVDYFLRHGTVLYDLFDEKRNTSIRLYRLNR</sequence>
<evidence type="ECO:0000256" key="6">
    <source>
        <dbReference type="ARBA" id="ARBA00023136"/>
    </source>
</evidence>
<feature type="transmembrane region" description="Helical" evidence="7">
    <location>
        <begin position="391"/>
        <end position="411"/>
    </location>
</feature>
<feature type="transmembrane region" description="Helical" evidence="7">
    <location>
        <begin position="108"/>
        <end position="128"/>
    </location>
</feature>
<dbReference type="Pfam" id="PF02366">
    <property type="entry name" value="PMT"/>
    <property type="match status" value="1"/>
</dbReference>
<keyword evidence="4 7" id="KW-0812">Transmembrane</keyword>
<feature type="transmembrane region" description="Helical" evidence="7">
    <location>
        <begin position="6"/>
        <end position="29"/>
    </location>
</feature>
<feature type="transmembrane region" description="Helical" evidence="7">
    <location>
        <begin position="67"/>
        <end position="84"/>
    </location>
</feature>
<gene>
    <name evidence="9" type="ORF">A2988_04085</name>
</gene>
<keyword evidence="3" id="KW-0808">Transferase</keyword>
<feature type="transmembrane region" description="Helical" evidence="7">
    <location>
        <begin position="217"/>
        <end position="233"/>
    </location>
</feature>
<feature type="transmembrane region" description="Helical" evidence="7">
    <location>
        <begin position="239"/>
        <end position="262"/>
    </location>
</feature>
<proteinExistence type="predicted"/>
<feature type="transmembrane region" description="Helical" evidence="7">
    <location>
        <begin position="41"/>
        <end position="61"/>
    </location>
</feature>
<feature type="domain" description="ArnT-like N-terminal" evidence="8">
    <location>
        <begin position="182"/>
        <end position="337"/>
    </location>
</feature>
<dbReference type="GO" id="GO:0012505">
    <property type="term" value="C:endomembrane system"/>
    <property type="evidence" value="ECO:0007669"/>
    <property type="project" value="UniProtKB-SubCell"/>
</dbReference>
<feature type="transmembrane region" description="Helical" evidence="7">
    <location>
        <begin position="187"/>
        <end position="205"/>
    </location>
</feature>
<evidence type="ECO:0000256" key="7">
    <source>
        <dbReference type="SAM" id="Phobius"/>
    </source>
</evidence>
<name>A0A1F5BVL9_9BACT</name>
<evidence type="ECO:0000256" key="5">
    <source>
        <dbReference type="ARBA" id="ARBA00022989"/>
    </source>
</evidence>
<feature type="transmembrane region" description="Helical" evidence="7">
    <location>
        <begin position="442"/>
        <end position="459"/>
    </location>
</feature>
<dbReference type="AlphaFoldDB" id="A0A1F5BVL9"/>
<evidence type="ECO:0000259" key="8">
    <source>
        <dbReference type="Pfam" id="PF02366"/>
    </source>
</evidence>
<protein>
    <recommendedName>
        <fullName evidence="8">ArnT-like N-terminal domain-containing protein</fullName>
    </recommendedName>
</protein>
<comment type="subcellular location">
    <subcellularLocation>
        <location evidence="1">Endomembrane system</location>
        <topology evidence="1">Multi-pass membrane protein</topology>
    </subcellularLocation>
</comment>
<feature type="transmembrane region" description="Helical" evidence="7">
    <location>
        <begin position="313"/>
        <end position="336"/>
    </location>
</feature>
<keyword evidence="5 7" id="KW-1133">Transmembrane helix</keyword>
<reference evidence="9 10" key="1">
    <citation type="journal article" date="2016" name="Nat. Commun.">
        <title>Thousands of microbial genomes shed light on interconnected biogeochemical processes in an aquifer system.</title>
        <authorList>
            <person name="Anantharaman K."/>
            <person name="Brown C.T."/>
            <person name="Hug L.A."/>
            <person name="Sharon I."/>
            <person name="Castelle C.J."/>
            <person name="Probst A.J."/>
            <person name="Thomas B.C."/>
            <person name="Singh A."/>
            <person name="Wilkins M.J."/>
            <person name="Karaoz U."/>
            <person name="Brodie E.L."/>
            <person name="Williams K.H."/>
            <person name="Hubbard S.S."/>
            <person name="Banfield J.F."/>
        </authorList>
    </citation>
    <scope>NUCLEOTIDE SEQUENCE [LARGE SCALE GENOMIC DNA]</scope>
</reference>
<evidence type="ECO:0000256" key="1">
    <source>
        <dbReference type="ARBA" id="ARBA00004127"/>
    </source>
</evidence>
<evidence type="ECO:0000313" key="10">
    <source>
        <dbReference type="Proteomes" id="UP000176650"/>
    </source>
</evidence>
<dbReference type="EMBL" id="MEYS01000001">
    <property type="protein sequence ID" value="OGD34653.1"/>
    <property type="molecule type" value="Genomic_DNA"/>
</dbReference>
<dbReference type="GO" id="GO:0006493">
    <property type="term" value="P:protein O-linked glycosylation"/>
    <property type="evidence" value="ECO:0007669"/>
    <property type="project" value="InterPro"/>
</dbReference>
<feature type="transmembrane region" description="Helical" evidence="7">
    <location>
        <begin position="274"/>
        <end position="307"/>
    </location>
</feature>
<accession>A0A1F5BVL9</accession>
<comment type="caution">
    <text evidence="9">The sequence shown here is derived from an EMBL/GenBank/DDBJ whole genome shotgun (WGS) entry which is preliminary data.</text>
</comment>
<evidence type="ECO:0000256" key="4">
    <source>
        <dbReference type="ARBA" id="ARBA00022692"/>
    </source>
</evidence>
<evidence type="ECO:0000256" key="2">
    <source>
        <dbReference type="ARBA" id="ARBA00022676"/>
    </source>
</evidence>
<dbReference type="STRING" id="1797298.A2988_04085"/>
<dbReference type="GO" id="GO:0016020">
    <property type="term" value="C:membrane"/>
    <property type="evidence" value="ECO:0007669"/>
    <property type="project" value="InterPro"/>
</dbReference>
<dbReference type="InterPro" id="IPR003342">
    <property type="entry name" value="ArnT-like_N"/>
</dbReference>
<feature type="transmembrane region" description="Helical" evidence="7">
    <location>
        <begin position="471"/>
        <end position="489"/>
    </location>
</feature>
<organism evidence="9 10">
    <name type="scientific">Candidatus Azambacteria bacterium RIFCSPLOWO2_01_FULL_46_25</name>
    <dbReference type="NCBI Taxonomy" id="1797298"/>
    <lineage>
        <taxon>Bacteria</taxon>
        <taxon>Candidatus Azamiibacteriota</taxon>
    </lineage>
</organism>
<evidence type="ECO:0000256" key="3">
    <source>
        <dbReference type="ARBA" id="ARBA00022679"/>
    </source>
</evidence>